<keyword evidence="11" id="KW-0418">Kinase</keyword>
<dbReference type="Gene3D" id="3.30.450.20">
    <property type="entry name" value="PAS domain"/>
    <property type="match status" value="1"/>
</dbReference>
<comment type="function">
    <text evidence="18">Serine/threonine-protein kinase involved in energy homeostasis and protein translation. Phosphorylates EEF1A1, GYS1, PDX1 and RPS6. Probably plays a role under changing environmental conditions (oxygen, glucose, nutrition), rather than under standard conditions. Acts as a sensor involved in energy homeostasis: regulates glycogen synthase synthesis by mediating phosphorylation of GYS1, leading to GYS1 inactivation. May be involved in glucose-stimulated insulin production in pancreas and regulation of glucagon secretion by glucose in alpha cells; however such data require additional evidences. May play a role in regulation of protein translation by phosphorylating EEF1A1, leading to increase translation efficiency. May also participate in respiratory regulation.</text>
</comment>
<feature type="region of interest" description="Disordered" evidence="21">
    <location>
        <begin position="762"/>
        <end position="788"/>
    </location>
</feature>
<dbReference type="PROSITE" id="PS00108">
    <property type="entry name" value="PROTEIN_KINASE_ST"/>
    <property type="match status" value="1"/>
</dbReference>
<keyword evidence="7" id="KW-0597">Phosphoprotein</keyword>
<dbReference type="GO" id="GO:0008289">
    <property type="term" value="F:lipid binding"/>
    <property type="evidence" value="ECO:0007669"/>
    <property type="project" value="UniProtKB-KW"/>
</dbReference>
<evidence type="ECO:0000256" key="7">
    <source>
        <dbReference type="ARBA" id="ARBA00022553"/>
    </source>
</evidence>
<keyword evidence="24" id="KW-1185">Reference proteome</keyword>
<dbReference type="GO" id="GO:0004674">
    <property type="term" value="F:protein serine/threonine kinase activity"/>
    <property type="evidence" value="ECO:0007669"/>
    <property type="project" value="UniProtKB-KW"/>
</dbReference>
<feature type="binding site" evidence="20">
    <location>
        <position position="984"/>
    </location>
    <ligand>
        <name>ATP</name>
        <dbReference type="ChEBI" id="CHEBI:30616"/>
    </ligand>
</feature>
<dbReference type="Proteomes" id="UP000829720">
    <property type="component" value="Unassembled WGS sequence"/>
</dbReference>
<evidence type="ECO:0000256" key="6">
    <source>
        <dbReference type="ARBA" id="ARBA00022527"/>
    </source>
</evidence>
<evidence type="ECO:0000256" key="21">
    <source>
        <dbReference type="SAM" id="MobiDB-lite"/>
    </source>
</evidence>
<feature type="region of interest" description="Disordered" evidence="21">
    <location>
        <begin position="547"/>
        <end position="573"/>
    </location>
</feature>
<dbReference type="GO" id="GO:0005524">
    <property type="term" value="F:ATP binding"/>
    <property type="evidence" value="ECO:0007669"/>
    <property type="project" value="UniProtKB-UniRule"/>
</dbReference>
<dbReference type="InterPro" id="IPR008271">
    <property type="entry name" value="Ser/Thr_kinase_AS"/>
</dbReference>
<keyword evidence="5" id="KW-0963">Cytoplasm</keyword>
<accession>A0A8T3CGB9</accession>
<dbReference type="OrthoDB" id="10252171at2759"/>
<evidence type="ECO:0000256" key="1">
    <source>
        <dbReference type="ARBA" id="ARBA00004123"/>
    </source>
</evidence>
<keyword evidence="6" id="KW-0723">Serine/threonine-protein kinase</keyword>
<evidence type="ECO:0000259" key="22">
    <source>
        <dbReference type="PROSITE" id="PS50011"/>
    </source>
</evidence>
<evidence type="ECO:0000313" key="23">
    <source>
        <dbReference type="EMBL" id="KAI1882997.1"/>
    </source>
</evidence>
<dbReference type="PANTHER" id="PTHR24346:SF51">
    <property type="entry name" value="PAS DOMAIN-CONTAINING SERINE_THREONINE-PROTEIN KINASE"/>
    <property type="match status" value="1"/>
</dbReference>
<dbReference type="InterPro" id="IPR035965">
    <property type="entry name" value="PAS-like_dom_sf"/>
</dbReference>
<keyword evidence="8" id="KW-0808">Transferase</keyword>
<comment type="subcellular location">
    <subcellularLocation>
        <location evidence="2">Cytoplasm</location>
    </subcellularLocation>
    <subcellularLocation>
        <location evidence="1">Nucleus</location>
    </subcellularLocation>
</comment>
<dbReference type="GO" id="GO:0005634">
    <property type="term" value="C:nucleus"/>
    <property type="evidence" value="ECO:0007669"/>
    <property type="project" value="UniProtKB-SubCell"/>
</dbReference>
<sequence length="1282" mass="139527">MSLRAFTRSAENLPGTHGNGESCWTPYCANSEKLHDSSFDLNRSYPCARRSLPKKALALQRWDLRKSISGSSINSYSCDSEAGQSICLSNFIFTKTASGSLADCCGVSSSFFGQLAAGDPTHCGPPVIHNPNKAVLTVDSKTMEILAANEQACKLFECSSNDLVGSKLSSLLKKPYQIMEEALGEEHMEVDGNMVVVSGKVVEAVRKSGAQVLISVWVRQLTPEGRSLVVMERVERLAASVSFMQDGTILSCDPTFAHLHGYQGAEAVTGLLIRELIPSLCLPPHRRTLPKMLRIQRVTGKGRDGTTFPLCIKLKAEVDCGKSEMREQSNGGIMENTKAVPLCSSLHNTADPSNPDCHMVSSQRAQSFEDGCNPLQSPGVMFSGTIWVFSTLSGLLTLHSDGSIHSISDSFAALHFGYSKSELQGKSVTFLMPGFYECLSAVERTPSPRFLHLEDKPRLPTPAEGRLLFQASPYGSSCNNTDARRCSDSTSLPPGSTSCHVSLPLSLEGQLSEERARDPSTLLAGDMAVIQHEAQKRLSAGKGKIFTGTGDRLDNQGSAPSTLSSPAVTSTPVDGLDGTSGLMEQAALVDPGGSAFVSADTTSALLLTLDPPAPPCPSLGPDTGSTPVDATALPTLQEQALCGSSTAGDGTLPQVDCTCSELAELNSSFEVISLGSRSSSGFCENWPGGSGADRLEDQRPVCAPLPALDSGSCFLDMDSNGHMITRAMRDLDLSSSLELLPADLSQTSCDTAELLRTPSPYVVESDLDGEGNVERTTRQQNGGELKGSSLEVEKECGLNQEGKKASAWTACTQAVTPTTSTPKKHPVNTPLPPTIRAEILEGRYQGNCYHRDGSRLDVQLEIHRAEFPDGQSLFCVWVMRSNHMGYQPGALVSLQSDTEMNGTSIHDTSVLSLGEVIRDTARGEALHSPQDLEHSRACEGQFGEEYSPLCAVGRGAFGFVWKARRHCDGKEVVVKFIRKARIGKDCWVDDPDMGRVSNEIAILARLQHPNIVKVLEVFENENFFQMVMEKHGEGLDLFEFIEQQPRLDEPLASYIFRQVVAAVSYLRSRTILHRDIKDENVIIDTGFNVKLIDFGSAAVLEPGKLFYTFCGTLEYCSPEVLQGNPYEGPELEMWSLGVLLYTLLFSENPFCEVEETLQAQLRPPFPISPELHTLLAGLLHPEAELRSTLDEVLQAPWIRQPINLGHYSWEEVFPASHSESSSIKQRDSLLFQGCSKEDDLYSHAEQYQSLSEESLPEEDEDEDDRMSMVALETELRKCLADE</sequence>
<evidence type="ECO:0000256" key="14">
    <source>
        <dbReference type="ARBA" id="ARBA00023121"/>
    </source>
</evidence>
<dbReference type="FunFam" id="3.30.200.20:FF:000346">
    <property type="entry name" value="PAS domain-containing serine/threonine-protein kinase"/>
    <property type="match status" value="1"/>
</dbReference>
<evidence type="ECO:0000256" key="13">
    <source>
        <dbReference type="ARBA" id="ARBA00022990"/>
    </source>
</evidence>
<feature type="domain" description="Protein kinase" evidence="22">
    <location>
        <begin position="946"/>
        <end position="1198"/>
    </location>
</feature>
<dbReference type="PANTHER" id="PTHR24346">
    <property type="entry name" value="MAP/MICROTUBULE AFFINITY-REGULATING KINASE"/>
    <property type="match status" value="1"/>
</dbReference>
<feature type="compositionally biased region" description="Polar residues" evidence="21">
    <location>
        <begin position="488"/>
        <end position="499"/>
    </location>
</feature>
<comment type="similarity">
    <text evidence="3">Belongs to the protein kinase superfamily. CAMK Ser/Thr protein kinase family.</text>
</comment>
<evidence type="ECO:0000256" key="20">
    <source>
        <dbReference type="PROSITE-ProRule" id="PRU10141"/>
    </source>
</evidence>
<comment type="catalytic activity">
    <reaction evidence="16">
        <text>L-threonyl-[protein] + ATP = O-phospho-L-threonyl-[protein] + ADP + H(+)</text>
        <dbReference type="Rhea" id="RHEA:46608"/>
        <dbReference type="Rhea" id="RHEA-COMP:11060"/>
        <dbReference type="Rhea" id="RHEA-COMP:11605"/>
        <dbReference type="ChEBI" id="CHEBI:15378"/>
        <dbReference type="ChEBI" id="CHEBI:30013"/>
        <dbReference type="ChEBI" id="CHEBI:30616"/>
        <dbReference type="ChEBI" id="CHEBI:61977"/>
        <dbReference type="ChEBI" id="CHEBI:456216"/>
        <dbReference type="EC" id="2.7.11.1"/>
    </reaction>
</comment>
<feature type="compositionally biased region" description="Polar residues" evidence="21">
    <location>
        <begin position="555"/>
        <end position="572"/>
    </location>
</feature>
<dbReference type="EC" id="2.7.11.1" evidence="4"/>
<evidence type="ECO:0000256" key="15">
    <source>
        <dbReference type="ARBA" id="ARBA00023242"/>
    </source>
</evidence>
<gene>
    <name evidence="23" type="ORF">AGOR_G00240690</name>
</gene>
<dbReference type="InterPro" id="IPR000014">
    <property type="entry name" value="PAS"/>
</dbReference>
<keyword evidence="14" id="KW-0446">Lipid-binding</keyword>
<evidence type="ECO:0000256" key="11">
    <source>
        <dbReference type="ARBA" id="ARBA00022777"/>
    </source>
</evidence>
<keyword evidence="9" id="KW-0677">Repeat</keyword>
<feature type="compositionally biased region" description="Acidic residues" evidence="21">
    <location>
        <begin position="1254"/>
        <end position="1264"/>
    </location>
</feature>
<evidence type="ECO:0000256" key="8">
    <source>
        <dbReference type="ARBA" id="ARBA00022679"/>
    </source>
</evidence>
<evidence type="ECO:0000256" key="9">
    <source>
        <dbReference type="ARBA" id="ARBA00022737"/>
    </source>
</evidence>
<keyword evidence="13" id="KW-0007">Acetylation</keyword>
<keyword evidence="15" id="KW-0539">Nucleus</keyword>
<evidence type="ECO:0000256" key="18">
    <source>
        <dbReference type="ARBA" id="ARBA00053825"/>
    </source>
</evidence>
<evidence type="ECO:0000256" key="12">
    <source>
        <dbReference type="ARBA" id="ARBA00022840"/>
    </source>
</evidence>
<evidence type="ECO:0000256" key="17">
    <source>
        <dbReference type="ARBA" id="ARBA00048679"/>
    </source>
</evidence>
<evidence type="ECO:0000256" key="16">
    <source>
        <dbReference type="ARBA" id="ARBA00047899"/>
    </source>
</evidence>
<dbReference type="Gene3D" id="3.30.200.20">
    <property type="entry name" value="Phosphorylase Kinase, domain 1"/>
    <property type="match status" value="1"/>
</dbReference>
<evidence type="ECO:0000313" key="24">
    <source>
        <dbReference type="Proteomes" id="UP000829720"/>
    </source>
</evidence>
<evidence type="ECO:0000256" key="2">
    <source>
        <dbReference type="ARBA" id="ARBA00004496"/>
    </source>
</evidence>
<comment type="catalytic activity">
    <reaction evidence="17">
        <text>L-seryl-[protein] + ATP = O-phospho-L-seryl-[protein] + ADP + H(+)</text>
        <dbReference type="Rhea" id="RHEA:17989"/>
        <dbReference type="Rhea" id="RHEA-COMP:9863"/>
        <dbReference type="Rhea" id="RHEA-COMP:11604"/>
        <dbReference type="ChEBI" id="CHEBI:15378"/>
        <dbReference type="ChEBI" id="CHEBI:29999"/>
        <dbReference type="ChEBI" id="CHEBI:30616"/>
        <dbReference type="ChEBI" id="CHEBI:83421"/>
        <dbReference type="ChEBI" id="CHEBI:456216"/>
        <dbReference type="EC" id="2.7.11.1"/>
    </reaction>
</comment>
<organism evidence="23 24">
    <name type="scientific">Albula goreensis</name>
    <dbReference type="NCBI Taxonomy" id="1534307"/>
    <lineage>
        <taxon>Eukaryota</taxon>
        <taxon>Metazoa</taxon>
        <taxon>Chordata</taxon>
        <taxon>Craniata</taxon>
        <taxon>Vertebrata</taxon>
        <taxon>Euteleostomi</taxon>
        <taxon>Actinopterygii</taxon>
        <taxon>Neopterygii</taxon>
        <taxon>Teleostei</taxon>
        <taxon>Albuliformes</taxon>
        <taxon>Albulidae</taxon>
        <taxon>Albula</taxon>
    </lineage>
</organism>
<dbReference type="InterPro" id="IPR011009">
    <property type="entry name" value="Kinase-like_dom_sf"/>
</dbReference>
<evidence type="ECO:0000256" key="4">
    <source>
        <dbReference type="ARBA" id="ARBA00012513"/>
    </source>
</evidence>
<dbReference type="PROSITE" id="PS50011">
    <property type="entry name" value="PROTEIN_KINASE_DOM"/>
    <property type="match status" value="1"/>
</dbReference>
<dbReference type="Gene3D" id="1.10.510.10">
    <property type="entry name" value="Transferase(Phosphotransferase) domain 1"/>
    <property type="match status" value="1"/>
</dbReference>
<protein>
    <recommendedName>
        <fullName evidence="19">PAS domain-containing serine/threonine-protein kinase</fullName>
        <ecNumber evidence="4">2.7.11.1</ecNumber>
    </recommendedName>
</protein>
<dbReference type="SUPFAM" id="SSF55785">
    <property type="entry name" value="PYP-like sensor domain (PAS domain)"/>
    <property type="match status" value="1"/>
</dbReference>
<evidence type="ECO:0000256" key="3">
    <source>
        <dbReference type="ARBA" id="ARBA00006692"/>
    </source>
</evidence>
<evidence type="ECO:0000256" key="10">
    <source>
        <dbReference type="ARBA" id="ARBA00022741"/>
    </source>
</evidence>
<dbReference type="GO" id="GO:0035556">
    <property type="term" value="P:intracellular signal transduction"/>
    <property type="evidence" value="ECO:0007669"/>
    <property type="project" value="TreeGrafter"/>
</dbReference>
<name>A0A8T3CGB9_9TELE</name>
<keyword evidence="10 20" id="KW-0547">Nucleotide-binding</keyword>
<comment type="caution">
    <text evidence="23">The sequence shown here is derived from an EMBL/GenBank/DDBJ whole genome shotgun (WGS) entry which is preliminary data.</text>
</comment>
<keyword evidence="12 20" id="KW-0067">ATP-binding</keyword>
<evidence type="ECO:0000256" key="19">
    <source>
        <dbReference type="ARBA" id="ARBA00071822"/>
    </source>
</evidence>
<dbReference type="Pfam" id="PF00069">
    <property type="entry name" value="Pkinase"/>
    <property type="match status" value="1"/>
</dbReference>
<dbReference type="GO" id="GO:0005829">
    <property type="term" value="C:cytosol"/>
    <property type="evidence" value="ECO:0007669"/>
    <property type="project" value="TreeGrafter"/>
</dbReference>
<feature type="region of interest" description="Disordered" evidence="21">
    <location>
        <begin position="1243"/>
        <end position="1268"/>
    </location>
</feature>
<dbReference type="EMBL" id="JAERUA010000024">
    <property type="protein sequence ID" value="KAI1882997.1"/>
    <property type="molecule type" value="Genomic_DNA"/>
</dbReference>
<feature type="region of interest" description="Disordered" evidence="21">
    <location>
        <begin position="480"/>
        <end position="499"/>
    </location>
</feature>
<dbReference type="PROSITE" id="PS00107">
    <property type="entry name" value="PROTEIN_KINASE_ATP"/>
    <property type="match status" value="1"/>
</dbReference>
<reference evidence="23" key="1">
    <citation type="submission" date="2021-01" db="EMBL/GenBank/DDBJ databases">
        <authorList>
            <person name="Zahm M."/>
            <person name="Roques C."/>
            <person name="Cabau C."/>
            <person name="Klopp C."/>
            <person name="Donnadieu C."/>
            <person name="Jouanno E."/>
            <person name="Lampietro C."/>
            <person name="Louis A."/>
            <person name="Herpin A."/>
            <person name="Echchiki A."/>
            <person name="Berthelot C."/>
            <person name="Parey E."/>
            <person name="Roest-Crollius H."/>
            <person name="Braasch I."/>
            <person name="Postlethwait J."/>
            <person name="Bobe J."/>
            <person name="Montfort J."/>
            <person name="Bouchez O."/>
            <person name="Begum T."/>
            <person name="Mejri S."/>
            <person name="Adams A."/>
            <person name="Chen W.-J."/>
            <person name="Guiguen Y."/>
        </authorList>
    </citation>
    <scope>NUCLEOTIDE SEQUENCE</scope>
    <source>
        <tissue evidence="23">Blood</tissue>
    </source>
</reference>
<dbReference type="InterPro" id="IPR017441">
    <property type="entry name" value="Protein_kinase_ATP_BS"/>
</dbReference>
<dbReference type="FunFam" id="3.30.450.20:FF:000059">
    <property type="entry name" value="PAS domain containing serine/threonine kinase"/>
    <property type="match status" value="1"/>
</dbReference>
<dbReference type="InterPro" id="IPR000719">
    <property type="entry name" value="Prot_kinase_dom"/>
</dbReference>
<proteinExistence type="inferred from homology"/>
<dbReference type="GO" id="GO:0045719">
    <property type="term" value="P:negative regulation of glycogen biosynthetic process"/>
    <property type="evidence" value="ECO:0007669"/>
    <property type="project" value="TreeGrafter"/>
</dbReference>
<dbReference type="FunFam" id="1.10.510.10:FF:000351">
    <property type="entry name" value="PAS domain-containing serine/threonine-protein kinase"/>
    <property type="match status" value="1"/>
</dbReference>
<evidence type="ECO:0000256" key="5">
    <source>
        <dbReference type="ARBA" id="ARBA00022490"/>
    </source>
</evidence>
<dbReference type="SMART" id="SM00220">
    <property type="entry name" value="S_TKc"/>
    <property type="match status" value="1"/>
</dbReference>
<dbReference type="Pfam" id="PF13426">
    <property type="entry name" value="PAS_9"/>
    <property type="match status" value="2"/>
</dbReference>
<dbReference type="SUPFAM" id="SSF56112">
    <property type="entry name" value="Protein kinase-like (PK-like)"/>
    <property type="match status" value="1"/>
</dbReference>